<feature type="compositionally biased region" description="Basic and acidic residues" evidence="1">
    <location>
        <begin position="177"/>
        <end position="192"/>
    </location>
</feature>
<dbReference type="Proteomes" id="UP000887566">
    <property type="component" value="Unplaced"/>
</dbReference>
<evidence type="ECO:0000313" key="3">
    <source>
        <dbReference type="WBParaSite" id="PSAMB.scaffold230size63538.g3735.t1"/>
    </source>
</evidence>
<accession>A0A914VRL7</accession>
<keyword evidence="2" id="KW-1185">Reference proteome</keyword>
<reference evidence="3" key="1">
    <citation type="submission" date="2022-11" db="UniProtKB">
        <authorList>
            <consortium name="WormBaseParasite"/>
        </authorList>
    </citation>
    <scope>IDENTIFICATION</scope>
</reference>
<dbReference type="AlphaFoldDB" id="A0A914VRL7"/>
<proteinExistence type="predicted"/>
<evidence type="ECO:0000313" key="2">
    <source>
        <dbReference type="Proteomes" id="UP000887566"/>
    </source>
</evidence>
<feature type="compositionally biased region" description="Basic and acidic residues" evidence="1">
    <location>
        <begin position="104"/>
        <end position="121"/>
    </location>
</feature>
<protein>
    <submittedName>
        <fullName evidence="3">Uncharacterized protein</fullName>
    </submittedName>
</protein>
<organism evidence="2 3">
    <name type="scientific">Plectus sambesii</name>
    <dbReference type="NCBI Taxonomy" id="2011161"/>
    <lineage>
        <taxon>Eukaryota</taxon>
        <taxon>Metazoa</taxon>
        <taxon>Ecdysozoa</taxon>
        <taxon>Nematoda</taxon>
        <taxon>Chromadorea</taxon>
        <taxon>Plectida</taxon>
        <taxon>Plectina</taxon>
        <taxon>Plectoidea</taxon>
        <taxon>Plectidae</taxon>
        <taxon>Plectus</taxon>
    </lineage>
</organism>
<feature type="compositionally biased region" description="Low complexity" evidence="1">
    <location>
        <begin position="60"/>
        <end position="72"/>
    </location>
</feature>
<feature type="region of interest" description="Disordered" evidence="1">
    <location>
        <begin position="1"/>
        <end position="150"/>
    </location>
</feature>
<feature type="compositionally biased region" description="Basic residues" evidence="1">
    <location>
        <begin position="1"/>
        <end position="10"/>
    </location>
</feature>
<feature type="compositionally biased region" description="Basic and acidic residues" evidence="1">
    <location>
        <begin position="348"/>
        <end position="383"/>
    </location>
</feature>
<feature type="region of interest" description="Disordered" evidence="1">
    <location>
        <begin position="177"/>
        <end position="225"/>
    </location>
</feature>
<name>A0A914VRL7_9BILA</name>
<dbReference type="WBParaSite" id="PSAMB.scaffold230size63538.g3735.t1">
    <property type="protein sequence ID" value="PSAMB.scaffold230size63538.g3735.t1"/>
    <property type="gene ID" value="PSAMB.scaffold230size63538.g3735"/>
</dbReference>
<evidence type="ECO:0000256" key="1">
    <source>
        <dbReference type="SAM" id="MobiDB-lite"/>
    </source>
</evidence>
<feature type="compositionally biased region" description="Low complexity" evidence="1">
    <location>
        <begin position="91"/>
        <end position="100"/>
    </location>
</feature>
<sequence>MTTKSKKGVGPRRNTGDADAFGSAAKKRRRHTSGFEDDPQSSDYFYKPVTSRSATKEEANAASESPPSLEASVVVGPLTTDGDRRRKSRSRAPASPSPIADQQATHEHRRSNSFDRHDSLRPKSNASCHTDAAPSAELPQPSTPPFDSFKDAMRQCTVPISPLEHKEVYIRLRQSEKKCHLPSRNEERKETSAGHNRLPNGFVSMNGSGGDVDRPAVNGNGQSLTKERHVSIEKVLKQPKTGGHPSVSPNGLNKQRESLLLSEEQKLKKIARKTLRSAACELSVFGAWPMSESQFSAPTRPPLSVRLSADEGRLIESDGVSADTLSIEDMEEKLADSAAPNGVELFNGDDRHYAEENERREQHERHAHRVPDHNDQRVDPLPL</sequence>
<feature type="region of interest" description="Disordered" evidence="1">
    <location>
        <begin position="334"/>
        <end position="383"/>
    </location>
</feature>